<dbReference type="OrthoDB" id="39497at2759"/>
<comment type="subcellular location">
    <subcellularLocation>
        <location evidence="1">Vacuole membrane</location>
        <topology evidence="1">Peripheral membrane protein</topology>
    </subcellularLocation>
</comment>
<dbReference type="InterPro" id="IPR048255">
    <property type="entry name" value="IML1_N"/>
</dbReference>
<proteinExistence type="inferred from homology"/>
<accession>A0A6A6UL19</accession>
<keyword evidence="8" id="KW-1185">Reference proteome</keyword>
<comment type="similarity">
    <text evidence="2">Belongs to the IML1 family.</text>
</comment>
<dbReference type="GO" id="GO:0035556">
    <property type="term" value="P:intracellular signal transduction"/>
    <property type="evidence" value="ECO:0007669"/>
    <property type="project" value="InterPro"/>
</dbReference>
<feature type="compositionally biased region" description="Basic and acidic residues" evidence="5">
    <location>
        <begin position="1647"/>
        <end position="1665"/>
    </location>
</feature>
<dbReference type="Pfam" id="PF12257">
    <property type="entry name" value="IML1"/>
    <property type="match status" value="1"/>
</dbReference>
<gene>
    <name evidence="7" type="ORF">BT63DRAFT_422708</name>
</gene>
<evidence type="ECO:0000259" key="6">
    <source>
        <dbReference type="PROSITE" id="PS50186"/>
    </source>
</evidence>
<feature type="compositionally biased region" description="Polar residues" evidence="5">
    <location>
        <begin position="84"/>
        <end position="109"/>
    </location>
</feature>
<dbReference type="InterPro" id="IPR036390">
    <property type="entry name" value="WH_DNA-bd_sf"/>
</dbReference>
<evidence type="ECO:0000256" key="5">
    <source>
        <dbReference type="SAM" id="MobiDB-lite"/>
    </source>
</evidence>
<dbReference type="PANTHER" id="PTHR13179">
    <property type="entry name" value="DEP DOMAIN CONTAINING PROTEIN 5"/>
    <property type="match status" value="1"/>
</dbReference>
<feature type="region of interest" description="Disordered" evidence="5">
    <location>
        <begin position="671"/>
        <end position="722"/>
    </location>
</feature>
<dbReference type="Gene3D" id="1.10.10.10">
    <property type="entry name" value="Winged helix-like DNA-binding domain superfamily/Winged helix DNA-binding domain"/>
    <property type="match status" value="1"/>
</dbReference>
<name>A0A6A6UL19_9PEZI</name>
<dbReference type="InterPro" id="IPR027244">
    <property type="entry name" value="IML1"/>
</dbReference>
<dbReference type="GO" id="GO:1904262">
    <property type="term" value="P:negative regulation of TORC1 signaling"/>
    <property type="evidence" value="ECO:0007669"/>
    <property type="project" value="TreeGrafter"/>
</dbReference>
<evidence type="ECO:0000256" key="2">
    <source>
        <dbReference type="ARBA" id="ARBA00005643"/>
    </source>
</evidence>
<dbReference type="CDD" id="cd04449">
    <property type="entry name" value="DEP_DEPDC5-like"/>
    <property type="match status" value="1"/>
</dbReference>
<dbReference type="InterPro" id="IPR045838">
    <property type="entry name" value="DEPDC5_CTD"/>
</dbReference>
<dbReference type="GO" id="GO:1990130">
    <property type="term" value="C:GATOR1 complex"/>
    <property type="evidence" value="ECO:0007669"/>
    <property type="project" value="TreeGrafter"/>
</dbReference>
<dbReference type="EMBL" id="MU004232">
    <property type="protein sequence ID" value="KAF2672201.1"/>
    <property type="molecule type" value="Genomic_DNA"/>
</dbReference>
<feature type="compositionally biased region" description="Low complexity" evidence="5">
    <location>
        <begin position="1369"/>
        <end position="1406"/>
    </location>
</feature>
<dbReference type="GO" id="GO:0010508">
    <property type="term" value="P:positive regulation of autophagy"/>
    <property type="evidence" value="ECO:0007669"/>
    <property type="project" value="TreeGrafter"/>
</dbReference>
<feature type="region of interest" description="Disordered" evidence="5">
    <location>
        <begin position="66"/>
        <end position="117"/>
    </location>
</feature>
<evidence type="ECO:0000256" key="4">
    <source>
        <dbReference type="ARBA" id="ARBA00021881"/>
    </source>
</evidence>
<evidence type="ECO:0000256" key="3">
    <source>
        <dbReference type="ARBA" id="ARBA00018529"/>
    </source>
</evidence>
<dbReference type="Proteomes" id="UP000799302">
    <property type="component" value="Unassembled WGS sequence"/>
</dbReference>
<evidence type="ECO:0000313" key="8">
    <source>
        <dbReference type="Proteomes" id="UP000799302"/>
    </source>
</evidence>
<feature type="compositionally biased region" description="Polar residues" evidence="5">
    <location>
        <begin position="1359"/>
        <end position="1368"/>
    </location>
</feature>
<feature type="region of interest" description="Disordered" evidence="5">
    <location>
        <begin position="1631"/>
        <end position="1665"/>
    </location>
</feature>
<dbReference type="Pfam" id="PF19418">
    <property type="entry name" value="DEPDC5_CTD"/>
    <property type="match status" value="1"/>
</dbReference>
<dbReference type="SUPFAM" id="SSF46785">
    <property type="entry name" value="Winged helix' DNA-binding domain"/>
    <property type="match status" value="1"/>
</dbReference>
<evidence type="ECO:0000313" key="7">
    <source>
        <dbReference type="EMBL" id="KAF2672201.1"/>
    </source>
</evidence>
<feature type="compositionally biased region" description="Polar residues" evidence="5">
    <location>
        <begin position="701"/>
        <end position="722"/>
    </location>
</feature>
<sequence length="1738" mass="194398">MALPTRDTAPNPLRRFGTVQKLCSLRTHDANTFKDDIIFDLNKFPELSAHPGDLIHIVALAESSSSLDASNSNRKSGRDARHQPSGSESSRPSTRPSAGRTTTGVTTYDEQGRVVSPTKVRDKARSYVFVARELSADERAKLQGACLSVSATVAGTFGFKIWTQVLVSVVEEEEYAASHVEITFRDQYLSRADMWRLAIAELSQKTVYREQKLLFLDTIRATVKTIYRNGEKQKSGYFGSNTKPIFRSESARYIIFIEMSKEMWEFDVEGGGEIMFNKVINGFLPELFKNWSAVHAKHLISIVMFSRVEYEESDPRHVSTLDTEDQDPRAGSRDFYRVVVSDVSSNDWISILNQLKREFLHFLRDITIQQSAAAEQSASFPFGKRDSEPEFVIVGKPSTAAKGNILEAINLASSQFSRDYIDRDLVRTGISVVVITAGSGIYEVDYSLLKLTTETLVGSGIGIDLVCLAPMPLHSVPLFKYRNPRTTGKASSILHTNPNSLDNTPRQSDMLLRTTSVPDSEPTPGDWSFAIPHWIDVSFWKGATDDASLSLVAKGPRRKKSQDSRAVARPFHLRCVLYELEMMGFMENEMSNIAISLLHEHPLHPWHKLRHRIVGRPPNEIDKSGVESLERGWMEDYDEDVFRPVDSRLANEAAARKFFRANAADRMNMTKEPTIPSEGTLELEKRSRPGAAFSEREMSQGPPSNTARRKQSMSSVMSNTDRASIMSKTTSLLSRQISYSTATLAAPQGTFDTTMVSPVSATFATTSSEDKPKQSATRYLDRFKAALARSAVPKETVKEKAEGDINDVEEDIPKKAIDGPSKPIDIGPSRINHHSRSSSNDDKIGSTGTVKAKNIYTKKGSLPRREDGAILAISAIASSARRQVLKPPAGLSTSGEGLRIPPTISPFRGIAPWLVLVNPSNPKKNNFNVNNQFRRWKHVFPKQLKVSSMKWKSLSSPASVPLTNDFFPSAQQLAEEFQESTYNIAQNTEEDTEEQMGREVLVRELIAFRLAHGFQLIVGTAVAEFLGRHGPELGDIFDKNYMARDGSTVFMSMGNTIHQLLCLTGGEVEIRRFRRKPTAEIETPEGRNVMSYKPWIRTSLSADYQPREISLKKPSTEYNWNYIDTFIAGYHDEFSDNLRFWRARFVFIPVDVPAQTRREFPQFSEEEAQIEGIRKMTQIWQRNRVLPLDENTFQSMRRRKDPNPLRIEHQTKDPSVFVATGGMNLPEGDQQSSLIFPDIEKYSTNNVDLPKLAQDLQGEHGVPMKDRWWHLKLYHYSFTGSDLANWLVDRFSDVETIDDAEDLGNELMEKGLFQHVSKRHKFQEGVYYYTLTPEYRNRAEPKGWFTSRTRGSVPPTPSADGSKTPFTPNSTLSSRPTTSSSEASSSNEKAANEKINITTTNPTPTIKDAPRRKMVLGQSMRYNVDPKKHSYRPELVTLHYDRLHSPDNCYHFRLDWMNVTPKLIDDAIASWATHGRRYGLRLVELPIAEASAIPATHPFRAPYPIQLPLRNLPLSSASPTTHLSLAAQHPASFAASHAHDPLAFHKAVLRKHGFVLDVEAASSFPADVEVKYSWGAPSYEHTQYIHRSGSTLAQITQAGTFLLLSNRLFSDRGPLLTSMPHKDLVELRARSRAGVSPAGSPALRPVADPDTKDGDGKEGGGKGVEVKSAEEICKELETFCTNDGAVRALYEELMRPVPSPSPAPGPVSGALMGLDAVPSLRLPSRVVRELALEGKERL</sequence>
<dbReference type="InterPro" id="IPR036388">
    <property type="entry name" value="WH-like_DNA-bd_sf"/>
</dbReference>
<feature type="domain" description="DEP" evidence="6">
    <location>
        <begin position="1258"/>
        <end position="1333"/>
    </location>
</feature>
<dbReference type="Pfam" id="PF00610">
    <property type="entry name" value="DEP"/>
    <property type="match status" value="1"/>
</dbReference>
<dbReference type="InterPro" id="IPR000591">
    <property type="entry name" value="DEP_dom"/>
</dbReference>
<protein>
    <recommendedName>
        <fullName evidence="3">Vacuolar membrane-associated protein IML1</fullName>
    </recommendedName>
    <alternativeName>
        <fullName evidence="4">Vacuolar membrane-associated protein iml1</fullName>
    </alternativeName>
</protein>
<evidence type="ECO:0000256" key="1">
    <source>
        <dbReference type="ARBA" id="ARBA00004148"/>
    </source>
</evidence>
<reference evidence="7" key="1">
    <citation type="journal article" date="2020" name="Stud. Mycol.">
        <title>101 Dothideomycetes genomes: a test case for predicting lifestyles and emergence of pathogens.</title>
        <authorList>
            <person name="Haridas S."/>
            <person name="Albert R."/>
            <person name="Binder M."/>
            <person name="Bloem J."/>
            <person name="Labutti K."/>
            <person name="Salamov A."/>
            <person name="Andreopoulos B."/>
            <person name="Baker S."/>
            <person name="Barry K."/>
            <person name="Bills G."/>
            <person name="Bluhm B."/>
            <person name="Cannon C."/>
            <person name="Castanera R."/>
            <person name="Culley D."/>
            <person name="Daum C."/>
            <person name="Ezra D."/>
            <person name="Gonzalez J."/>
            <person name="Henrissat B."/>
            <person name="Kuo A."/>
            <person name="Liang C."/>
            <person name="Lipzen A."/>
            <person name="Lutzoni F."/>
            <person name="Magnuson J."/>
            <person name="Mondo S."/>
            <person name="Nolan M."/>
            <person name="Ohm R."/>
            <person name="Pangilinan J."/>
            <person name="Park H.-J."/>
            <person name="Ramirez L."/>
            <person name="Alfaro M."/>
            <person name="Sun H."/>
            <person name="Tritt A."/>
            <person name="Yoshinaga Y."/>
            <person name="Zwiers L.-H."/>
            <person name="Turgeon B."/>
            <person name="Goodwin S."/>
            <person name="Spatafora J."/>
            <person name="Crous P."/>
            <person name="Grigoriev I."/>
        </authorList>
    </citation>
    <scope>NUCLEOTIDE SEQUENCE</scope>
    <source>
        <strain evidence="7">CBS 115976</strain>
    </source>
</reference>
<dbReference type="SMART" id="SM00049">
    <property type="entry name" value="DEP"/>
    <property type="match status" value="1"/>
</dbReference>
<dbReference type="GO" id="GO:0005096">
    <property type="term" value="F:GTPase activator activity"/>
    <property type="evidence" value="ECO:0007669"/>
    <property type="project" value="InterPro"/>
</dbReference>
<organism evidence="7 8">
    <name type="scientific">Microthyrium microscopicum</name>
    <dbReference type="NCBI Taxonomy" id="703497"/>
    <lineage>
        <taxon>Eukaryota</taxon>
        <taxon>Fungi</taxon>
        <taxon>Dikarya</taxon>
        <taxon>Ascomycota</taxon>
        <taxon>Pezizomycotina</taxon>
        <taxon>Dothideomycetes</taxon>
        <taxon>Dothideomycetes incertae sedis</taxon>
        <taxon>Microthyriales</taxon>
        <taxon>Microthyriaceae</taxon>
        <taxon>Microthyrium</taxon>
    </lineage>
</organism>
<dbReference type="PROSITE" id="PS50186">
    <property type="entry name" value="DEP"/>
    <property type="match status" value="1"/>
</dbReference>
<dbReference type="GO" id="GO:0005774">
    <property type="term" value="C:vacuolar membrane"/>
    <property type="evidence" value="ECO:0007669"/>
    <property type="project" value="UniProtKB-SubCell"/>
</dbReference>
<dbReference type="PANTHER" id="PTHR13179:SF8">
    <property type="entry name" value="GATOR COMPLEX PROTEIN DEPDC5"/>
    <property type="match status" value="1"/>
</dbReference>
<feature type="region of interest" description="Disordered" evidence="5">
    <location>
        <begin position="1342"/>
        <end position="1408"/>
    </location>
</feature>
<feature type="region of interest" description="Disordered" evidence="5">
    <location>
        <begin position="813"/>
        <end position="846"/>
    </location>
</feature>